<keyword evidence="3" id="KW-0645">Protease</keyword>
<dbReference type="InterPro" id="IPR051947">
    <property type="entry name" value="Sentrin-specific_protease"/>
</dbReference>
<evidence type="ECO:0000256" key="5">
    <source>
        <dbReference type="ARBA" id="ARBA00022801"/>
    </source>
</evidence>
<dbReference type="AlphaFoldDB" id="A0A232LXD3"/>
<accession>A0A232LXD3</accession>
<keyword evidence="2" id="KW-0597">Phosphoprotein</keyword>
<reference evidence="8 9" key="1">
    <citation type="journal article" date="2015" name="Environ. Microbiol.">
        <title>Metagenome sequence of Elaphomyces granulatus from sporocarp tissue reveals Ascomycota ectomycorrhizal fingerprints of genome expansion and a Proteobacteria-rich microbiome.</title>
        <authorList>
            <person name="Quandt C.A."/>
            <person name="Kohler A."/>
            <person name="Hesse C.N."/>
            <person name="Sharpton T.J."/>
            <person name="Martin F."/>
            <person name="Spatafora J.W."/>
        </authorList>
    </citation>
    <scope>NUCLEOTIDE SEQUENCE [LARGE SCALE GENOMIC DNA]</scope>
    <source>
        <strain evidence="8 9">OSC145934</strain>
    </source>
</reference>
<evidence type="ECO:0000256" key="3">
    <source>
        <dbReference type="ARBA" id="ARBA00022670"/>
    </source>
</evidence>
<feature type="region of interest" description="Disordered" evidence="6">
    <location>
        <begin position="859"/>
        <end position="886"/>
    </location>
</feature>
<feature type="domain" description="Ubiquitin-like protease family profile" evidence="7">
    <location>
        <begin position="632"/>
        <end position="961"/>
    </location>
</feature>
<dbReference type="PANTHER" id="PTHR46896:SF3">
    <property type="entry name" value="FI06413P-RELATED"/>
    <property type="match status" value="1"/>
</dbReference>
<sequence>MTIPEDSEAFDTRKGRMLNKSRQDTLDDEHRLFANFEYVGLRNSIVDEHYTYTIPSRKPSDETIIKPGLTFRPLARKNLQSFARLTPLNTLSPNFRESGPVRARGRPRLQTNREVFSTSEPSRYAPSDSDTVERPAKRLRRRISPVTDSIINLVDEEKLQLQKSPLTSSVAVRRKSFISSFSSQHQPQAQRFRDPKNDVDEYRGVEKMMSNGHRKISHYSFSNKDLSLTPDDNHEESFTRVAAKQRRSQPSSPPTDAAAGISGNLPIIESVEIHSANASCDEKDREKASTLQRQFVRTDGRRRVSDMRESPDELQGDVTVAPAPASLDSNCKRNNSTHPRSSRRNSSEAEEDVRQPFPNDIQPTIFMNPSQEQQTRGGKSQKTSWKGSRLRLFKASLFRFGGVERVPSSESAVEFVLDKAHQTLELADGNECETVGNVTVPLQKVTRVFQGLDDSRKIQLQLSKSEGFLDERVDIEFVSQKDKADMCNLLASKAVTVQDKPSDWMDKLFKRSREIPARQVKTSKRPSTETIRDPVSEIKVEPVKRQKLSTSLQDDDGNVKPAAFNSKLTLKFPVAKSRIPLSNVRETRSKSRRTIVSLIGEDAGSAPKSAPDDSIPKWPRPLVYPRQGKKKAEVDSHDLERLRDGEFLNDNLIGFYLRFLEHHLERTRPEVARRVYFFNSYFFATLTNAPKGKRAINYQGVQKWTRNVDIFGQDYVIVPINEKAHWYVAIICNLPGLHRTLDNTPEVEELGKIINGLSAQSDGVEVPGTPPGVSDNELSDTPNKTDGVQVETAKEETARQSLASLTLSDSKHTDTPGPSRTTLNDSEDDWPEKEENPTSSPPIFFNANKEPRLAERNNLKAQGEQFKGSPPRSEKKRKKKAAPPLPKYDAKQPIIITFDSLNLARSPTIRILREYLQEEARSKRAIQIDAKDIRGMTARAIPLQPNFSDCGLYLLAYLEKFVQDPDVFIRKLLQREMDATADWPPLKSGLLRQRLRKFLLELQDEQENSKLKMGFEKALVDRQPISFLLGTEDSVQPLVGYDDTIKKLDFDDAEVKDNPSNPQGSSPDRCDHDSGRQGTTLGDIIVRPNYGNEETEIIPDKYTEDSAVIESKADGPLAEQSPSIKKLIDIPESQPSESEQQPSDRLKDMQGSKSPKIVTSDEKYLHSDEKLFNEIYEMTDPTKEIALYVQVPGTPLGTSEATQDEFPVNQSG</sequence>
<evidence type="ECO:0000256" key="6">
    <source>
        <dbReference type="SAM" id="MobiDB-lite"/>
    </source>
</evidence>
<feature type="region of interest" description="Disordered" evidence="6">
    <location>
        <begin position="598"/>
        <end position="629"/>
    </location>
</feature>
<dbReference type="EMBL" id="NPHW01003950">
    <property type="protein sequence ID" value="OXV08688.1"/>
    <property type="molecule type" value="Genomic_DNA"/>
</dbReference>
<dbReference type="Gene3D" id="1.10.418.20">
    <property type="match status" value="2"/>
</dbReference>
<dbReference type="SUPFAM" id="SSF54001">
    <property type="entry name" value="Cysteine proteinases"/>
    <property type="match status" value="1"/>
</dbReference>
<dbReference type="PROSITE" id="PS50600">
    <property type="entry name" value="ULP_PROTEASE"/>
    <property type="match status" value="1"/>
</dbReference>
<feature type="compositionally biased region" description="Polar residues" evidence="6">
    <location>
        <begin position="799"/>
        <end position="808"/>
    </location>
</feature>
<feature type="compositionally biased region" description="Low complexity" evidence="6">
    <location>
        <begin position="1131"/>
        <end position="1141"/>
    </location>
</feature>
<feature type="region of interest" description="Disordered" evidence="6">
    <location>
        <begin position="278"/>
        <end position="385"/>
    </location>
</feature>
<dbReference type="Gene3D" id="3.30.310.130">
    <property type="entry name" value="Ubiquitin-related"/>
    <property type="match status" value="1"/>
</dbReference>
<dbReference type="GO" id="GO:0016926">
    <property type="term" value="P:protein desumoylation"/>
    <property type="evidence" value="ECO:0007669"/>
    <property type="project" value="TreeGrafter"/>
</dbReference>
<keyword evidence="5" id="KW-0378">Hydrolase</keyword>
<keyword evidence="9" id="KW-1185">Reference proteome</keyword>
<feature type="region of interest" description="Disordered" evidence="6">
    <location>
        <begin position="760"/>
        <end position="847"/>
    </location>
</feature>
<dbReference type="GO" id="GO:0070139">
    <property type="term" value="F:SUMO-specific endopeptidase activity"/>
    <property type="evidence" value="ECO:0007669"/>
    <property type="project" value="TreeGrafter"/>
</dbReference>
<dbReference type="Proteomes" id="UP000243515">
    <property type="component" value="Unassembled WGS sequence"/>
</dbReference>
<evidence type="ECO:0000256" key="4">
    <source>
        <dbReference type="ARBA" id="ARBA00022786"/>
    </source>
</evidence>
<dbReference type="GO" id="GO:0006508">
    <property type="term" value="P:proteolysis"/>
    <property type="evidence" value="ECO:0007669"/>
    <property type="project" value="UniProtKB-KW"/>
</dbReference>
<dbReference type="OrthoDB" id="442460at2759"/>
<feature type="compositionally biased region" description="Polar residues" evidence="6">
    <location>
        <begin position="361"/>
        <end position="385"/>
    </location>
</feature>
<dbReference type="InterPro" id="IPR003653">
    <property type="entry name" value="Peptidase_C48_C"/>
</dbReference>
<evidence type="ECO:0000259" key="7">
    <source>
        <dbReference type="PROSITE" id="PS50600"/>
    </source>
</evidence>
<protein>
    <recommendedName>
        <fullName evidence="7">Ubiquitin-like protease family profile domain-containing protein</fullName>
    </recommendedName>
</protein>
<feature type="compositionally biased region" description="Polar residues" evidence="6">
    <location>
        <begin position="327"/>
        <end position="339"/>
    </location>
</feature>
<evidence type="ECO:0000256" key="2">
    <source>
        <dbReference type="ARBA" id="ARBA00022553"/>
    </source>
</evidence>
<feature type="compositionally biased region" description="Basic and acidic residues" evidence="6">
    <location>
        <begin position="296"/>
        <end position="311"/>
    </location>
</feature>
<gene>
    <name evidence="8" type="ORF">Egran_03544</name>
</gene>
<dbReference type="GO" id="GO:0005737">
    <property type="term" value="C:cytoplasm"/>
    <property type="evidence" value="ECO:0007669"/>
    <property type="project" value="TreeGrafter"/>
</dbReference>
<dbReference type="InterPro" id="IPR038765">
    <property type="entry name" value="Papain-like_cys_pep_sf"/>
</dbReference>
<keyword evidence="4" id="KW-0833">Ubl conjugation pathway</keyword>
<evidence type="ECO:0000256" key="1">
    <source>
        <dbReference type="ARBA" id="ARBA00005234"/>
    </source>
</evidence>
<feature type="region of interest" description="Disordered" evidence="6">
    <location>
        <begin position="1050"/>
        <end position="1161"/>
    </location>
</feature>
<feature type="region of interest" description="Disordered" evidence="6">
    <location>
        <begin position="113"/>
        <end position="135"/>
    </location>
</feature>
<dbReference type="PANTHER" id="PTHR46896">
    <property type="entry name" value="SENTRIN-SPECIFIC PROTEASE"/>
    <property type="match status" value="1"/>
</dbReference>
<dbReference type="GO" id="GO:0005634">
    <property type="term" value="C:nucleus"/>
    <property type="evidence" value="ECO:0007669"/>
    <property type="project" value="TreeGrafter"/>
</dbReference>
<name>A0A232LXD3_9EURO</name>
<feature type="region of interest" description="Disordered" evidence="6">
    <location>
        <begin position="224"/>
        <end position="262"/>
    </location>
</feature>
<comment type="caution">
    <text evidence="8">The sequence shown here is derived from an EMBL/GenBank/DDBJ whole genome shotgun (WGS) entry which is preliminary data.</text>
</comment>
<evidence type="ECO:0000313" key="8">
    <source>
        <dbReference type="EMBL" id="OXV08688.1"/>
    </source>
</evidence>
<organism evidence="8 9">
    <name type="scientific">Elaphomyces granulatus</name>
    <dbReference type="NCBI Taxonomy" id="519963"/>
    <lineage>
        <taxon>Eukaryota</taxon>
        <taxon>Fungi</taxon>
        <taxon>Dikarya</taxon>
        <taxon>Ascomycota</taxon>
        <taxon>Pezizomycotina</taxon>
        <taxon>Eurotiomycetes</taxon>
        <taxon>Eurotiomycetidae</taxon>
        <taxon>Eurotiales</taxon>
        <taxon>Elaphomycetaceae</taxon>
        <taxon>Elaphomyces</taxon>
    </lineage>
</organism>
<comment type="similarity">
    <text evidence="1">Belongs to the peptidase C48 family.</text>
</comment>
<dbReference type="Pfam" id="PF02902">
    <property type="entry name" value="Peptidase_C48"/>
    <property type="match status" value="2"/>
</dbReference>
<proteinExistence type="inferred from homology"/>
<evidence type="ECO:0000313" key="9">
    <source>
        <dbReference type="Proteomes" id="UP000243515"/>
    </source>
</evidence>